<evidence type="ECO:0000313" key="8">
    <source>
        <dbReference type="EMBL" id="GAA3704947.1"/>
    </source>
</evidence>
<gene>
    <name evidence="8" type="ORF">GCM10022399_21980</name>
</gene>
<feature type="transmembrane region" description="Helical" evidence="7">
    <location>
        <begin position="32"/>
        <end position="56"/>
    </location>
</feature>
<proteinExistence type="inferred from homology"/>
<keyword evidence="4 7" id="KW-0812">Transmembrane</keyword>
<comment type="subcellular location">
    <subcellularLocation>
        <location evidence="1">Cell membrane</location>
        <topology evidence="1">Multi-pass membrane protein</topology>
    </subcellularLocation>
</comment>
<evidence type="ECO:0000256" key="6">
    <source>
        <dbReference type="ARBA" id="ARBA00023136"/>
    </source>
</evidence>
<feature type="transmembrane region" description="Helical" evidence="7">
    <location>
        <begin position="68"/>
        <end position="87"/>
    </location>
</feature>
<sequence>MVAGMGPAWRRSAASGRCALGETLGTAGLLSYARAMLIIGMILFGMLVGAAAQLILGREGKSIDWTMAIVAGLVGSFVGGLLASLIAGDGIQLRPSGIIGSIVGAVVVTAAWRWSRTRSVTR</sequence>
<accession>A0ABP7DFJ0</accession>
<evidence type="ECO:0000256" key="7">
    <source>
        <dbReference type="SAM" id="Phobius"/>
    </source>
</evidence>
<comment type="similarity">
    <text evidence="2">Belongs to the UPF0410 family.</text>
</comment>
<evidence type="ECO:0000256" key="2">
    <source>
        <dbReference type="ARBA" id="ARBA00011006"/>
    </source>
</evidence>
<dbReference type="InterPro" id="IPR007341">
    <property type="entry name" value="Transgly_assoc"/>
</dbReference>
<evidence type="ECO:0000256" key="5">
    <source>
        <dbReference type="ARBA" id="ARBA00022989"/>
    </source>
</evidence>
<dbReference type="Pfam" id="PF04226">
    <property type="entry name" value="Transgly_assoc"/>
    <property type="match status" value="1"/>
</dbReference>
<dbReference type="EMBL" id="BAABDC010000003">
    <property type="protein sequence ID" value="GAA3704947.1"/>
    <property type="molecule type" value="Genomic_DNA"/>
</dbReference>
<keyword evidence="3" id="KW-1003">Cell membrane</keyword>
<name>A0ABP7DFJ0_9MICO</name>
<keyword evidence="9" id="KW-1185">Reference proteome</keyword>
<evidence type="ECO:0000256" key="1">
    <source>
        <dbReference type="ARBA" id="ARBA00004651"/>
    </source>
</evidence>
<evidence type="ECO:0000256" key="4">
    <source>
        <dbReference type="ARBA" id="ARBA00022692"/>
    </source>
</evidence>
<keyword evidence="6 7" id="KW-0472">Membrane</keyword>
<keyword evidence="5 7" id="KW-1133">Transmembrane helix</keyword>
<feature type="transmembrane region" description="Helical" evidence="7">
    <location>
        <begin position="93"/>
        <end position="112"/>
    </location>
</feature>
<organism evidence="8 9">
    <name type="scientific">Terrabacter ginsenosidimutans</name>
    <dbReference type="NCBI Taxonomy" id="490575"/>
    <lineage>
        <taxon>Bacteria</taxon>
        <taxon>Bacillati</taxon>
        <taxon>Actinomycetota</taxon>
        <taxon>Actinomycetes</taxon>
        <taxon>Micrococcales</taxon>
        <taxon>Intrasporangiaceae</taxon>
        <taxon>Terrabacter</taxon>
    </lineage>
</organism>
<evidence type="ECO:0000313" key="9">
    <source>
        <dbReference type="Proteomes" id="UP001501468"/>
    </source>
</evidence>
<reference evidence="9" key="1">
    <citation type="journal article" date="2019" name="Int. J. Syst. Evol. Microbiol.">
        <title>The Global Catalogue of Microorganisms (GCM) 10K type strain sequencing project: providing services to taxonomists for standard genome sequencing and annotation.</title>
        <authorList>
            <consortium name="The Broad Institute Genomics Platform"/>
            <consortium name="The Broad Institute Genome Sequencing Center for Infectious Disease"/>
            <person name="Wu L."/>
            <person name="Ma J."/>
        </authorList>
    </citation>
    <scope>NUCLEOTIDE SEQUENCE [LARGE SCALE GENOMIC DNA]</scope>
    <source>
        <strain evidence="9">JCM 17125</strain>
    </source>
</reference>
<protein>
    <recommendedName>
        <fullName evidence="10">GlsB/YeaQ/YmgE family stress response membrane protein</fullName>
    </recommendedName>
</protein>
<evidence type="ECO:0000256" key="3">
    <source>
        <dbReference type="ARBA" id="ARBA00022475"/>
    </source>
</evidence>
<dbReference type="Proteomes" id="UP001501468">
    <property type="component" value="Unassembled WGS sequence"/>
</dbReference>
<evidence type="ECO:0008006" key="10">
    <source>
        <dbReference type="Google" id="ProtNLM"/>
    </source>
</evidence>
<comment type="caution">
    <text evidence="8">The sequence shown here is derived from an EMBL/GenBank/DDBJ whole genome shotgun (WGS) entry which is preliminary data.</text>
</comment>